<keyword evidence="3" id="KW-1185">Reference proteome</keyword>
<reference evidence="2" key="1">
    <citation type="journal article" date="2019" name="bioRxiv">
        <title>The Genome of the Zebra Mussel, Dreissena polymorpha: A Resource for Invasive Species Research.</title>
        <authorList>
            <person name="McCartney M.A."/>
            <person name="Auch B."/>
            <person name="Kono T."/>
            <person name="Mallez S."/>
            <person name="Zhang Y."/>
            <person name="Obille A."/>
            <person name="Becker A."/>
            <person name="Abrahante J.E."/>
            <person name="Garbe J."/>
            <person name="Badalamenti J.P."/>
            <person name="Herman A."/>
            <person name="Mangelson H."/>
            <person name="Liachko I."/>
            <person name="Sullivan S."/>
            <person name="Sone E.D."/>
            <person name="Koren S."/>
            <person name="Silverstein K.A.T."/>
            <person name="Beckman K.B."/>
            <person name="Gohl D.M."/>
        </authorList>
    </citation>
    <scope>NUCLEOTIDE SEQUENCE</scope>
    <source>
        <strain evidence="2">Duluth1</strain>
        <tissue evidence="2">Whole animal</tissue>
    </source>
</reference>
<dbReference type="AlphaFoldDB" id="A0A9D3Z2D4"/>
<keyword evidence="1" id="KW-1133">Transmembrane helix</keyword>
<keyword evidence="1" id="KW-0472">Membrane</keyword>
<feature type="transmembrane region" description="Helical" evidence="1">
    <location>
        <begin position="15"/>
        <end position="34"/>
    </location>
</feature>
<evidence type="ECO:0000313" key="2">
    <source>
        <dbReference type="EMBL" id="KAH3711645.1"/>
    </source>
</evidence>
<dbReference type="EMBL" id="JAIWYP010000014">
    <property type="protein sequence ID" value="KAH3711645.1"/>
    <property type="molecule type" value="Genomic_DNA"/>
</dbReference>
<proteinExistence type="predicted"/>
<evidence type="ECO:0000256" key="1">
    <source>
        <dbReference type="SAM" id="Phobius"/>
    </source>
</evidence>
<evidence type="ECO:0000313" key="3">
    <source>
        <dbReference type="Proteomes" id="UP000828390"/>
    </source>
</evidence>
<comment type="caution">
    <text evidence="2">The sequence shown here is derived from an EMBL/GenBank/DDBJ whole genome shotgun (WGS) entry which is preliminary data.</text>
</comment>
<name>A0A9D3Z2D4_DREPO</name>
<organism evidence="2 3">
    <name type="scientific">Dreissena polymorpha</name>
    <name type="common">Zebra mussel</name>
    <name type="synonym">Mytilus polymorpha</name>
    <dbReference type="NCBI Taxonomy" id="45954"/>
    <lineage>
        <taxon>Eukaryota</taxon>
        <taxon>Metazoa</taxon>
        <taxon>Spiralia</taxon>
        <taxon>Lophotrochozoa</taxon>
        <taxon>Mollusca</taxon>
        <taxon>Bivalvia</taxon>
        <taxon>Autobranchia</taxon>
        <taxon>Heteroconchia</taxon>
        <taxon>Euheterodonta</taxon>
        <taxon>Imparidentia</taxon>
        <taxon>Neoheterodontei</taxon>
        <taxon>Myida</taxon>
        <taxon>Dreissenoidea</taxon>
        <taxon>Dreissenidae</taxon>
        <taxon>Dreissena</taxon>
    </lineage>
</organism>
<sequence>MEIIATVTLATVYEVVHYVPVGFALVLAFVLRMAQLEKNPRYWCLPVIFYQHV</sequence>
<reference evidence="2" key="2">
    <citation type="submission" date="2020-11" db="EMBL/GenBank/DDBJ databases">
        <authorList>
            <person name="McCartney M.A."/>
            <person name="Auch B."/>
            <person name="Kono T."/>
            <person name="Mallez S."/>
            <person name="Becker A."/>
            <person name="Gohl D.M."/>
            <person name="Silverstein K.A.T."/>
            <person name="Koren S."/>
            <person name="Bechman K.B."/>
            <person name="Herman A."/>
            <person name="Abrahante J.E."/>
            <person name="Garbe J."/>
        </authorList>
    </citation>
    <scope>NUCLEOTIDE SEQUENCE</scope>
    <source>
        <strain evidence="2">Duluth1</strain>
        <tissue evidence="2">Whole animal</tissue>
    </source>
</reference>
<dbReference type="Proteomes" id="UP000828390">
    <property type="component" value="Unassembled WGS sequence"/>
</dbReference>
<keyword evidence="1" id="KW-0812">Transmembrane</keyword>
<gene>
    <name evidence="2" type="ORF">DPMN_071316</name>
</gene>
<accession>A0A9D3Z2D4</accession>
<protein>
    <submittedName>
        <fullName evidence="2">Uncharacterized protein</fullName>
    </submittedName>
</protein>